<accession>A0A5S6RA64</accession>
<feature type="compositionally biased region" description="Low complexity" evidence="1">
    <location>
        <begin position="16"/>
        <end position="26"/>
    </location>
</feature>
<reference evidence="3" key="2">
    <citation type="submission" date="2002-09" db="EMBL/GenBank/DDBJ databases">
        <title>Rice Genomic Sequence.</title>
        <authorList>
            <person name="Wing R.A."/>
            <person name="Yu Y."/>
            <person name="Soderlund C."/>
            <person name="Kim H.-R."/>
            <person name="Rambo T."/>
            <person name="Saski C."/>
            <person name="Currie J."/>
            <person name="Collura K."/>
        </authorList>
    </citation>
    <scope>NUCLEOTIDE SEQUENCE</scope>
</reference>
<reference evidence="4" key="5">
    <citation type="journal article" date="2008" name="Nucleic Acids Res.">
        <title>The rice annotation project database (RAP-DB): 2008 update.</title>
        <authorList>
            <consortium name="The rice annotation project (RAP)"/>
        </authorList>
    </citation>
    <scope>GENOME REANNOTATION</scope>
    <source>
        <strain evidence="4">cv. Nipponbare</strain>
    </source>
</reference>
<evidence type="ECO:0000313" key="2">
    <source>
        <dbReference type="EMBL" id="AAL31088.1"/>
    </source>
</evidence>
<feature type="compositionally biased region" description="Basic residues" evidence="1">
    <location>
        <begin position="28"/>
        <end position="38"/>
    </location>
</feature>
<reference evidence="4" key="3">
    <citation type="journal article" date="2005" name="Nature">
        <title>The map-based sequence of the rice genome.</title>
        <authorList>
            <consortium name="International rice genome sequencing project (IRGSP)"/>
            <person name="Matsumoto T."/>
            <person name="Wu J."/>
            <person name="Kanamori H."/>
            <person name="Katayose Y."/>
            <person name="Fujisawa M."/>
            <person name="Namiki N."/>
            <person name="Mizuno H."/>
            <person name="Yamamoto K."/>
            <person name="Antonio B.A."/>
            <person name="Baba T."/>
            <person name="Sakata K."/>
            <person name="Nagamura Y."/>
            <person name="Aoki H."/>
            <person name="Arikawa K."/>
            <person name="Arita K."/>
            <person name="Bito T."/>
            <person name="Chiden Y."/>
            <person name="Fujitsuka N."/>
            <person name="Fukunaka R."/>
            <person name="Hamada M."/>
            <person name="Harada C."/>
            <person name="Hayashi A."/>
            <person name="Hijishita S."/>
            <person name="Honda M."/>
            <person name="Hosokawa S."/>
            <person name="Ichikawa Y."/>
            <person name="Idonuma A."/>
            <person name="Iijima M."/>
            <person name="Ikeda M."/>
            <person name="Ikeno M."/>
            <person name="Ito K."/>
            <person name="Ito S."/>
            <person name="Ito T."/>
            <person name="Ito Y."/>
            <person name="Ito Y."/>
            <person name="Iwabuchi A."/>
            <person name="Kamiya K."/>
            <person name="Karasawa W."/>
            <person name="Kurita K."/>
            <person name="Katagiri S."/>
            <person name="Kikuta A."/>
            <person name="Kobayashi H."/>
            <person name="Kobayashi N."/>
            <person name="Machita K."/>
            <person name="Maehara T."/>
            <person name="Masukawa M."/>
            <person name="Mizubayashi T."/>
            <person name="Mukai Y."/>
            <person name="Nagasaki H."/>
            <person name="Nagata Y."/>
            <person name="Naito S."/>
            <person name="Nakashima M."/>
            <person name="Nakama Y."/>
            <person name="Nakamichi Y."/>
            <person name="Nakamura M."/>
            <person name="Meguro A."/>
            <person name="Negishi M."/>
            <person name="Ohta I."/>
            <person name="Ohta T."/>
            <person name="Okamoto M."/>
            <person name="Ono N."/>
            <person name="Saji S."/>
            <person name="Sakaguchi M."/>
            <person name="Sakai K."/>
            <person name="Shibata M."/>
            <person name="Shimokawa T."/>
            <person name="Song J."/>
            <person name="Takazaki Y."/>
            <person name="Terasawa K."/>
            <person name="Tsugane M."/>
            <person name="Tsuji K."/>
            <person name="Ueda S."/>
            <person name="Waki K."/>
            <person name="Yamagata H."/>
            <person name="Yamamoto M."/>
            <person name="Yamamoto S."/>
            <person name="Yamane H."/>
            <person name="Yoshiki S."/>
            <person name="Yoshihara R."/>
            <person name="Yukawa K."/>
            <person name="Zhong H."/>
            <person name="Yano M."/>
            <person name="Yuan Q."/>
            <person name="Ouyang S."/>
            <person name="Liu J."/>
            <person name="Jones K.M."/>
            <person name="Gansberger K."/>
            <person name="Moffat K."/>
            <person name="Hill J."/>
            <person name="Bera J."/>
            <person name="Fadrosh D."/>
            <person name="Jin S."/>
            <person name="Johri S."/>
            <person name="Kim M."/>
            <person name="Overton L."/>
            <person name="Reardon M."/>
            <person name="Tsitrin T."/>
            <person name="Vuong H."/>
            <person name="Weaver B."/>
            <person name="Ciecko A."/>
            <person name="Tallon L."/>
            <person name="Jackson J."/>
            <person name="Pai G."/>
            <person name="Aken S.V."/>
            <person name="Utterback T."/>
            <person name="Reidmuller S."/>
            <person name="Feldblyum T."/>
            <person name="Hsiao J."/>
            <person name="Zismann V."/>
            <person name="Iobst S."/>
            <person name="de Vazeille A.R."/>
            <person name="Buell C.R."/>
            <person name="Ying K."/>
            <person name="Li Y."/>
            <person name="Lu T."/>
            <person name="Huang Y."/>
            <person name="Zhao Q."/>
            <person name="Feng Q."/>
            <person name="Zhang L."/>
            <person name="Zhu J."/>
            <person name="Weng Q."/>
            <person name="Mu J."/>
            <person name="Lu Y."/>
            <person name="Fan D."/>
            <person name="Liu Y."/>
            <person name="Guan J."/>
            <person name="Zhang Y."/>
            <person name="Yu S."/>
            <person name="Liu X."/>
            <person name="Zhang Y."/>
            <person name="Hong G."/>
            <person name="Han B."/>
            <person name="Choisne N."/>
            <person name="Demange N."/>
            <person name="Orjeda G."/>
            <person name="Samain S."/>
            <person name="Cattolico L."/>
            <person name="Pelletier E."/>
            <person name="Couloux A."/>
            <person name="Segurens B."/>
            <person name="Wincker P."/>
            <person name="D'Hont A."/>
            <person name="Scarpelli C."/>
            <person name="Weissenbach J."/>
            <person name="Salanoubat M."/>
            <person name="Quetier F."/>
            <person name="Yu Y."/>
            <person name="Kim H.R."/>
            <person name="Rambo T."/>
            <person name="Currie J."/>
            <person name="Collura K."/>
            <person name="Luo M."/>
            <person name="Yang T."/>
            <person name="Ammiraju J.S.S."/>
            <person name="Engler F."/>
            <person name="Soderlund C."/>
            <person name="Wing R.A."/>
            <person name="Palmer L.E."/>
            <person name="de la Bastide M."/>
            <person name="Spiegel L."/>
            <person name="Nascimento L."/>
            <person name="Zutavern T."/>
            <person name="O'Shaughnessy A."/>
            <person name="Dike S."/>
            <person name="Dedhia N."/>
            <person name="Preston R."/>
            <person name="Balija V."/>
            <person name="McCombie W.R."/>
            <person name="Chow T."/>
            <person name="Chen H."/>
            <person name="Chung M."/>
            <person name="Chen C."/>
            <person name="Shaw J."/>
            <person name="Wu H."/>
            <person name="Hsiao K."/>
            <person name="Chao Y."/>
            <person name="Chu M."/>
            <person name="Cheng C."/>
            <person name="Hour A."/>
            <person name="Lee P."/>
            <person name="Lin S."/>
            <person name="Lin Y."/>
            <person name="Liou J."/>
            <person name="Liu S."/>
            <person name="Hsing Y."/>
            <person name="Raghuvanshi S."/>
            <person name="Mohanty A."/>
            <person name="Bharti A.K."/>
            <person name="Gaur A."/>
            <person name="Gupta V."/>
            <person name="Kumar D."/>
            <person name="Ravi V."/>
            <person name="Vij S."/>
            <person name="Kapur A."/>
            <person name="Khurana P."/>
            <person name="Khurana P."/>
            <person name="Khurana J.P."/>
            <person name="Tyagi A.K."/>
            <person name="Gaikwad K."/>
            <person name="Singh A."/>
            <person name="Dalal V."/>
            <person name="Srivastava S."/>
            <person name="Dixit A."/>
            <person name="Pal A.K."/>
            <person name="Ghazi I.A."/>
            <person name="Yadav M."/>
            <person name="Pandit A."/>
            <person name="Bhargava A."/>
            <person name="Sureshbabu K."/>
            <person name="Batra K."/>
            <person name="Sharma T.R."/>
            <person name="Mohapatra T."/>
            <person name="Singh N.K."/>
            <person name="Messing J."/>
            <person name="Nelson A.B."/>
            <person name="Fuks G."/>
            <person name="Kavchok S."/>
            <person name="Keizer G."/>
            <person name="Linton E."/>
            <person name="Llaca V."/>
            <person name="Song R."/>
            <person name="Tanyolac B."/>
            <person name="Young S."/>
            <person name="Ho-Il K."/>
            <person name="Hahn J.H."/>
            <person name="Sangsakoo G."/>
            <person name="Vanavichit A."/>
            <person name="de Mattos Luiz.A.T."/>
            <person name="Zimmer P.D."/>
            <person name="Malone G."/>
            <person name="Dellagostin O."/>
            <person name="de Oliveira A.C."/>
            <person name="Bevan M."/>
            <person name="Bancroft I."/>
            <person name="Minx P."/>
            <person name="Cordum H."/>
            <person name="Wilson R."/>
            <person name="Cheng Z."/>
            <person name="Jin W."/>
            <person name="Jiang J."/>
            <person name="Leong S.A."/>
            <person name="Iwama H."/>
            <person name="Gojobori T."/>
            <person name="Itoh T."/>
            <person name="Niimura Y."/>
            <person name="Fujii Y."/>
            <person name="Habara T."/>
            <person name="Sakai H."/>
            <person name="Sato Y."/>
            <person name="Wilson G."/>
            <person name="Kumar K."/>
            <person name="McCouch S."/>
            <person name="Juretic N."/>
            <person name="Hoen D."/>
            <person name="Wright S."/>
            <person name="Bruskiewich R."/>
            <person name="Bureau T."/>
            <person name="Miyao A."/>
            <person name="Hirochika H."/>
            <person name="Nishikawa T."/>
            <person name="Kadowaki K."/>
            <person name="Sugiura M."/>
            <person name="Burr B."/>
            <person name="Sasaki T."/>
        </authorList>
    </citation>
    <scope>NUCLEOTIDE SEQUENCE [LARGE SCALE GENOMIC DNA]</scope>
    <source>
        <strain evidence="4">cv. Nipponbare</strain>
    </source>
</reference>
<dbReference type="AlphaFoldDB" id="A0A5S6RA64"/>
<proteinExistence type="predicted"/>
<dbReference type="InterPro" id="IPR022146">
    <property type="entry name" value="DUF3678"/>
</dbReference>
<dbReference type="EMBL" id="AC131374">
    <property type="protein sequence ID" value="AAN04161.1"/>
    <property type="molecule type" value="Genomic_DNA"/>
</dbReference>
<dbReference type="Proteomes" id="UP000000763">
    <property type="component" value="Chromosome 10"/>
</dbReference>
<gene>
    <name evidence="3" type="ORF">OSJNAb0008A05.14</name>
    <name evidence="2" type="ORF">OSJNBb0008A05.24</name>
</gene>
<feature type="region of interest" description="Disordered" evidence="1">
    <location>
        <begin position="14"/>
        <end position="42"/>
    </location>
</feature>
<organism evidence="2 4">
    <name type="scientific">Oryza sativa subsp. japonica</name>
    <name type="common">Rice</name>
    <dbReference type="NCBI Taxonomy" id="39947"/>
    <lineage>
        <taxon>Eukaryota</taxon>
        <taxon>Viridiplantae</taxon>
        <taxon>Streptophyta</taxon>
        <taxon>Embryophyta</taxon>
        <taxon>Tracheophyta</taxon>
        <taxon>Spermatophyta</taxon>
        <taxon>Magnoliopsida</taxon>
        <taxon>Liliopsida</taxon>
        <taxon>Poales</taxon>
        <taxon>Poaceae</taxon>
        <taxon>BOP clade</taxon>
        <taxon>Oryzoideae</taxon>
        <taxon>Oryzeae</taxon>
        <taxon>Oryzinae</taxon>
        <taxon>Oryza</taxon>
        <taxon>Oryza sativa</taxon>
    </lineage>
</organism>
<evidence type="ECO:0000313" key="3">
    <source>
        <dbReference type="EMBL" id="AAN04161.1"/>
    </source>
</evidence>
<sequence>MADLISTSTLTSPVGRAARWSSASPRARPPRRHRRHLHQASSGRRCCYGRRGVVGAAQSTGGHIPAGSSSAAAYACRPPFTVDAPSTIHATIWQSSSGGRRRCGRGAVESLGLRRPPPRRHPRVSDIGIDSALTLSFRLAHLRLDHPFKRPATTTSTTDRHRARVYVIKLWVAAASPSRAAVSPPVPPEAQYNVSNIRSILFPHTIQQLGQAPLRVQYPGLYKLVCNVAYKAVAMMQRWKELLKGGGRGQVDNWRDKILANLARLRQLCDPPEFILRWWLMLELVFGWCFLCDRGVSFA</sequence>
<protein>
    <submittedName>
        <fullName evidence="2">Uncharacterized protein</fullName>
    </submittedName>
</protein>
<evidence type="ECO:0000256" key="1">
    <source>
        <dbReference type="SAM" id="MobiDB-lite"/>
    </source>
</evidence>
<dbReference type="EMBL" id="AC091749">
    <property type="protein sequence ID" value="AAL31088.1"/>
    <property type="molecule type" value="Genomic_DNA"/>
</dbReference>
<dbReference type="Pfam" id="PF12435">
    <property type="entry name" value="DUF3678"/>
    <property type="match status" value="1"/>
</dbReference>
<name>A0A5S6RA64_ORYSJ</name>
<evidence type="ECO:0000313" key="4">
    <source>
        <dbReference type="Proteomes" id="UP000000763"/>
    </source>
</evidence>
<feature type="region of interest" description="Disordered" evidence="1">
    <location>
        <begin position="95"/>
        <end position="125"/>
    </location>
</feature>
<reference evidence="2" key="1">
    <citation type="submission" date="2001-11" db="EMBL/GenBank/DDBJ databases">
        <authorList>
            <person name="Buell R."/>
        </authorList>
    </citation>
    <scope>NUCLEOTIDE SEQUENCE</scope>
</reference>
<reference evidence="2" key="4">
    <citation type="submission" date="2005-04" db="EMBL/GenBank/DDBJ databases">
        <title>Oryza sativa chromosome 10 BAC OSJNBb0008A05 genomic sequence.</title>
        <authorList>
            <person name="Buell C.R."/>
            <person name="Yuan Q."/>
            <person name="Ouyang S."/>
            <person name="Liu J."/>
            <person name="Moffat K.S."/>
            <person name="Hill J.N."/>
            <person name="Gansberger K."/>
            <person name="Brenner M."/>
            <person name="Burgess S."/>
            <person name="Hance M."/>
            <person name="Shvartsbeyn M."/>
            <person name="Tsitrin T."/>
            <person name="Riggs F."/>
            <person name="Hsiao J."/>
            <person name="Zismann V."/>
            <person name="Blunt S."/>
            <person name="Pai G."/>
            <person name="VanAken S.E."/>
            <person name="Utterback T.R."/>
            <person name="Feldblyum T.V."/>
            <person name="Kalb E."/>
            <person name="Quackenbush J."/>
            <person name="Salzberg S.L."/>
            <person name="White O."/>
            <person name="Fraser C.M."/>
        </authorList>
    </citation>
    <scope>NUCLEOTIDE SEQUENCE</scope>
</reference>